<dbReference type="AlphaFoldDB" id="A0A0D9XUP2"/>
<evidence type="ECO:0000256" key="1">
    <source>
        <dbReference type="SAM" id="SignalP"/>
    </source>
</evidence>
<dbReference type="EnsemblPlants" id="LPERR11G17600.1">
    <property type="protein sequence ID" value="LPERR11G17600.1"/>
    <property type="gene ID" value="LPERR11G17600"/>
</dbReference>
<protein>
    <submittedName>
        <fullName evidence="2">Uncharacterized protein</fullName>
    </submittedName>
</protein>
<sequence length="60" mass="6670">MAAKFSSVVLGVLIFVAIAATLCSAGLTEFGPTYQFCYLKCVDDCDPNLQRCRLPPWRRL</sequence>
<organism evidence="2 3">
    <name type="scientific">Leersia perrieri</name>
    <dbReference type="NCBI Taxonomy" id="77586"/>
    <lineage>
        <taxon>Eukaryota</taxon>
        <taxon>Viridiplantae</taxon>
        <taxon>Streptophyta</taxon>
        <taxon>Embryophyta</taxon>
        <taxon>Tracheophyta</taxon>
        <taxon>Spermatophyta</taxon>
        <taxon>Magnoliopsida</taxon>
        <taxon>Liliopsida</taxon>
        <taxon>Poales</taxon>
        <taxon>Poaceae</taxon>
        <taxon>BOP clade</taxon>
        <taxon>Oryzoideae</taxon>
        <taxon>Oryzeae</taxon>
        <taxon>Oryzinae</taxon>
        <taxon>Leersia</taxon>
    </lineage>
</organism>
<dbReference type="Proteomes" id="UP000032180">
    <property type="component" value="Chromosome 11"/>
</dbReference>
<feature type="signal peptide" evidence="1">
    <location>
        <begin position="1"/>
        <end position="25"/>
    </location>
</feature>
<dbReference type="HOGENOM" id="CLU_2944996_0_0_1"/>
<reference evidence="3" key="2">
    <citation type="submission" date="2013-12" db="EMBL/GenBank/DDBJ databases">
        <authorList>
            <person name="Yu Y."/>
            <person name="Lee S."/>
            <person name="de Baynast K."/>
            <person name="Wissotski M."/>
            <person name="Liu L."/>
            <person name="Talag J."/>
            <person name="Goicoechea J."/>
            <person name="Angelova A."/>
            <person name="Jetty R."/>
            <person name="Kudrna D."/>
            <person name="Golser W."/>
            <person name="Rivera L."/>
            <person name="Zhang J."/>
            <person name="Wing R."/>
        </authorList>
    </citation>
    <scope>NUCLEOTIDE SEQUENCE</scope>
</reference>
<accession>A0A0D9XUP2</accession>
<reference evidence="2 3" key="1">
    <citation type="submission" date="2012-08" db="EMBL/GenBank/DDBJ databases">
        <title>Oryza genome evolution.</title>
        <authorList>
            <person name="Wing R.A."/>
        </authorList>
    </citation>
    <scope>NUCLEOTIDE SEQUENCE</scope>
</reference>
<proteinExistence type="predicted"/>
<dbReference type="Gramene" id="LPERR11G17600.1">
    <property type="protein sequence ID" value="LPERR11G17600.1"/>
    <property type="gene ID" value="LPERR11G17600"/>
</dbReference>
<feature type="chain" id="PRO_5002350457" evidence="1">
    <location>
        <begin position="26"/>
        <end position="60"/>
    </location>
</feature>
<keyword evidence="1" id="KW-0732">Signal</keyword>
<evidence type="ECO:0000313" key="2">
    <source>
        <dbReference type="EnsemblPlants" id="LPERR11G17600.1"/>
    </source>
</evidence>
<name>A0A0D9XUP2_9ORYZ</name>
<reference evidence="2" key="3">
    <citation type="submission" date="2015-04" db="UniProtKB">
        <authorList>
            <consortium name="EnsemblPlants"/>
        </authorList>
    </citation>
    <scope>IDENTIFICATION</scope>
</reference>
<evidence type="ECO:0000313" key="3">
    <source>
        <dbReference type="Proteomes" id="UP000032180"/>
    </source>
</evidence>
<keyword evidence="3" id="KW-1185">Reference proteome</keyword>